<dbReference type="AlphaFoldDB" id="A0A6J6F1H4"/>
<gene>
    <name evidence="2" type="ORF">UFOPK1684_01229</name>
    <name evidence="3" type="ORF">UFOPK2158_00679</name>
</gene>
<keyword evidence="1" id="KW-1133">Transmembrane helix</keyword>
<keyword evidence="1" id="KW-0472">Membrane</keyword>
<name>A0A6J6F1H4_9ZZZZ</name>
<keyword evidence="1" id="KW-0812">Transmembrane</keyword>
<proteinExistence type="predicted"/>
<sequence length="77" mass="8523">MMMTLLFALEETPLIPAIEVDPNSVTPGVVGFLATLFVAMGVVVIIVDMTRRVRRVRYRAEIVERLDREANPPTAGP</sequence>
<accession>A0A6J6F1H4</accession>
<reference evidence="2" key="1">
    <citation type="submission" date="2020-05" db="EMBL/GenBank/DDBJ databases">
        <authorList>
            <person name="Chiriac C."/>
            <person name="Salcher M."/>
            <person name="Ghai R."/>
            <person name="Kavagutti S V."/>
        </authorList>
    </citation>
    <scope>NUCLEOTIDE SEQUENCE</scope>
</reference>
<dbReference type="EMBL" id="CAEZVY010000058">
    <property type="protein sequence ID" value="CAB4642019.1"/>
    <property type="molecule type" value="Genomic_DNA"/>
</dbReference>
<dbReference type="EMBL" id="CAEZTM010000069">
    <property type="protein sequence ID" value="CAB4578718.1"/>
    <property type="molecule type" value="Genomic_DNA"/>
</dbReference>
<protein>
    <submittedName>
        <fullName evidence="2">Unannotated protein</fullName>
    </submittedName>
</protein>
<evidence type="ECO:0000313" key="3">
    <source>
        <dbReference type="EMBL" id="CAB4642019.1"/>
    </source>
</evidence>
<organism evidence="2">
    <name type="scientific">freshwater metagenome</name>
    <dbReference type="NCBI Taxonomy" id="449393"/>
    <lineage>
        <taxon>unclassified sequences</taxon>
        <taxon>metagenomes</taxon>
        <taxon>ecological metagenomes</taxon>
    </lineage>
</organism>
<feature type="transmembrane region" description="Helical" evidence="1">
    <location>
        <begin position="27"/>
        <end position="47"/>
    </location>
</feature>
<evidence type="ECO:0000256" key="1">
    <source>
        <dbReference type="SAM" id="Phobius"/>
    </source>
</evidence>
<evidence type="ECO:0000313" key="2">
    <source>
        <dbReference type="EMBL" id="CAB4578718.1"/>
    </source>
</evidence>